<organism evidence="4 5">
    <name type="scientific">Rhodococcus artemisiae</name>
    <dbReference type="NCBI Taxonomy" id="714159"/>
    <lineage>
        <taxon>Bacteria</taxon>
        <taxon>Bacillati</taxon>
        <taxon>Actinomycetota</taxon>
        <taxon>Actinomycetes</taxon>
        <taxon>Mycobacteriales</taxon>
        <taxon>Nocardiaceae</taxon>
        <taxon>Rhodococcus</taxon>
    </lineage>
</organism>
<protein>
    <submittedName>
        <fullName evidence="4">Nitroreductase family deazaflavin-dependent oxidoreductase</fullName>
    </submittedName>
</protein>
<evidence type="ECO:0000256" key="2">
    <source>
        <dbReference type="ARBA" id="ARBA00049106"/>
    </source>
</evidence>
<evidence type="ECO:0000256" key="1">
    <source>
        <dbReference type="ARBA" id="ARBA00008710"/>
    </source>
</evidence>
<comment type="caution">
    <text evidence="4">The sequence shown here is derived from an EMBL/GenBank/DDBJ whole genome shotgun (WGS) entry which is preliminary data.</text>
</comment>
<dbReference type="NCBIfam" id="TIGR00026">
    <property type="entry name" value="hi_GC_TIGR00026"/>
    <property type="match status" value="1"/>
</dbReference>
<dbReference type="PANTHER" id="PTHR39428:SF1">
    <property type="entry name" value="F420H(2)-DEPENDENT QUINONE REDUCTASE RV1261C"/>
    <property type="match status" value="1"/>
</dbReference>
<dbReference type="InterPro" id="IPR012349">
    <property type="entry name" value="Split_barrel_FMN-bd"/>
</dbReference>
<dbReference type="InterPro" id="IPR004378">
    <property type="entry name" value="F420H2_quin_Rdtase"/>
</dbReference>
<reference evidence="4 5" key="1">
    <citation type="submission" date="2023-07" db="EMBL/GenBank/DDBJ databases">
        <authorList>
            <person name="Girao M."/>
            <person name="Carvalho M.F."/>
        </authorList>
    </citation>
    <scope>NUCLEOTIDE SEQUENCE [LARGE SCALE GENOMIC DNA]</scope>
    <source>
        <strain evidence="4 5">YIM65754</strain>
    </source>
</reference>
<comment type="catalytic activity">
    <reaction evidence="2">
        <text>oxidized coenzyme F420-(gamma-L-Glu)(n) + a quinol + H(+) = reduced coenzyme F420-(gamma-L-Glu)(n) + a quinone</text>
        <dbReference type="Rhea" id="RHEA:39663"/>
        <dbReference type="Rhea" id="RHEA-COMP:12939"/>
        <dbReference type="Rhea" id="RHEA-COMP:14378"/>
        <dbReference type="ChEBI" id="CHEBI:15378"/>
        <dbReference type="ChEBI" id="CHEBI:24646"/>
        <dbReference type="ChEBI" id="CHEBI:132124"/>
        <dbReference type="ChEBI" id="CHEBI:133980"/>
        <dbReference type="ChEBI" id="CHEBI:139511"/>
    </reaction>
</comment>
<evidence type="ECO:0000313" key="4">
    <source>
        <dbReference type="EMBL" id="MEE2061274.1"/>
    </source>
</evidence>
<accession>A0ABU7LJ56</accession>
<comment type="similarity">
    <text evidence="1">Belongs to the F420H(2)-dependent quinone reductase family.</text>
</comment>
<sequence>MEQGDGTGTDRTRPPGTPGALSRWFQRTANARTMRKIRRGKGRTMGMDMLILHTIGRRSGQRRETPLMRLADGDDAVLVIASGGGSVNPDWHANLMAHPDGVSVELPGREPVSARAHELRGAEREQAWQRLAAEQPRIAKYQSKSDREYPLIRLTLQ</sequence>
<dbReference type="RefSeq" id="WP_330136555.1">
    <property type="nucleotide sequence ID" value="NZ_JAUTXY010000017.1"/>
</dbReference>
<keyword evidence="5" id="KW-1185">Reference proteome</keyword>
<dbReference type="EMBL" id="JAUTXY010000017">
    <property type="protein sequence ID" value="MEE2061274.1"/>
    <property type="molecule type" value="Genomic_DNA"/>
</dbReference>
<dbReference type="Pfam" id="PF04075">
    <property type="entry name" value="F420H2_quin_red"/>
    <property type="match status" value="1"/>
</dbReference>
<dbReference type="Gene3D" id="2.30.110.10">
    <property type="entry name" value="Electron Transport, Fmn-binding Protein, Chain A"/>
    <property type="match status" value="1"/>
</dbReference>
<evidence type="ECO:0000313" key="5">
    <source>
        <dbReference type="Proteomes" id="UP001336020"/>
    </source>
</evidence>
<dbReference type="Proteomes" id="UP001336020">
    <property type="component" value="Unassembled WGS sequence"/>
</dbReference>
<name>A0ABU7LJ56_9NOCA</name>
<gene>
    <name evidence="4" type="ORF">Q7514_27490</name>
</gene>
<feature type="region of interest" description="Disordered" evidence="3">
    <location>
        <begin position="1"/>
        <end position="22"/>
    </location>
</feature>
<evidence type="ECO:0000256" key="3">
    <source>
        <dbReference type="SAM" id="MobiDB-lite"/>
    </source>
</evidence>
<dbReference type="PANTHER" id="PTHR39428">
    <property type="entry name" value="F420H(2)-DEPENDENT QUINONE REDUCTASE RV1261C"/>
    <property type="match status" value="1"/>
</dbReference>
<proteinExistence type="inferred from homology"/>